<dbReference type="EMBL" id="JAGIZQ010000006">
    <property type="protein sequence ID" value="KAH6623725.1"/>
    <property type="molecule type" value="Genomic_DNA"/>
</dbReference>
<name>A0ACB7P2E6_9PEZI</name>
<evidence type="ECO:0000313" key="1">
    <source>
        <dbReference type="EMBL" id="KAH6623725.1"/>
    </source>
</evidence>
<accession>A0ACB7P2E6</accession>
<organism evidence="1 2">
    <name type="scientific">Chaetomium tenue</name>
    <dbReference type="NCBI Taxonomy" id="1854479"/>
    <lineage>
        <taxon>Eukaryota</taxon>
        <taxon>Fungi</taxon>
        <taxon>Dikarya</taxon>
        <taxon>Ascomycota</taxon>
        <taxon>Pezizomycotina</taxon>
        <taxon>Sordariomycetes</taxon>
        <taxon>Sordariomycetidae</taxon>
        <taxon>Sordariales</taxon>
        <taxon>Chaetomiaceae</taxon>
        <taxon>Chaetomium</taxon>
    </lineage>
</organism>
<gene>
    <name evidence="1" type="ORF">F5144DRAFT_584094</name>
</gene>
<keyword evidence="1" id="KW-0489">Methyltransferase</keyword>
<sequence>MISKHSKPKHGYSRNKPVCFPGCVHTSCNTERLESFDRQYKSADPSQLIQLIVSSRPHSSDLCTATMSSTPSSTATDRFNKIAENYEASTGGGTRELAQHAISLIAGLKPLTSESTILDNACGTGIVTDIILQSGIRPEIHAVDAAENMVSIARGRFADSHPNVHAAVMPGEALSFPDDTFTHSITNLGLMFFTDADQGAREIARTLRPDGVAVVTGWTVRAPFKIMQEVQARVRPNDPPFQPPVAEVWLDPEHTRAVLSGAGLDVHASAALDVHMGGETAEATADILTRFSSRAFAAWSEEDREKVPGAMEKIVRELAVPFTRSSGSGVGIKLTGTIFVVRRGSGRAV</sequence>
<keyword evidence="1" id="KW-0808">Transferase</keyword>
<evidence type="ECO:0000313" key="2">
    <source>
        <dbReference type="Proteomes" id="UP000724584"/>
    </source>
</evidence>
<comment type="caution">
    <text evidence="1">The sequence shown here is derived from an EMBL/GenBank/DDBJ whole genome shotgun (WGS) entry which is preliminary data.</text>
</comment>
<keyword evidence="2" id="KW-1185">Reference proteome</keyword>
<dbReference type="Proteomes" id="UP000724584">
    <property type="component" value="Unassembled WGS sequence"/>
</dbReference>
<reference evidence="1 2" key="1">
    <citation type="journal article" date="2021" name="Nat. Commun.">
        <title>Genetic determinants of endophytism in the Arabidopsis root mycobiome.</title>
        <authorList>
            <person name="Mesny F."/>
            <person name="Miyauchi S."/>
            <person name="Thiergart T."/>
            <person name="Pickel B."/>
            <person name="Atanasova L."/>
            <person name="Karlsson M."/>
            <person name="Huettel B."/>
            <person name="Barry K.W."/>
            <person name="Haridas S."/>
            <person name="Chen C."/>
            <person name="Bauer D."/>
            <person name="Andreopoulos W."/>
            <person name="Pangilinan J."/>
            <person name="LaButti K."/>
            <person name="Riley R."/>
            <person name="Lipzen A."/>
            <person name="Clum A."/>
            <person name="Drula E."/>
            <person name="Henrissat B."/>
            <person name="Kohler A."/>
            <person name="Grigoriev I.V."/>
            <person name="Martin F.M."/>
            <person name="Hacquard S."/>
        </authorList>
    </citation>
    <scope>NUCLEOTIDE SEQUENCE [LARGE SCALE GENOMIC DNA]</scope>
    <source>
        <strain evidence="1 2">MPI-SDFR-AT-0079</strain>
    </source>
</reference>
<proteinExistence type="predicted"/>
<protein>
    <submittedName>
        <fullName evidence="1">S-adenosyl-L-methionine-dependent methyltransferase</fullName>
    </submittedName>
</protein>